<reference evidence="2" key="1">
    <citation type="submission" date="2021-05" db="EMBL/GenBank/DDBJ databases">
        <authorList>
            <person name="Alioto T."/>
            <person name="Alioto T."/>
            <person name="Gomez Garrido J."/>
        </authorList>
    </citation>
    <scope>NUCLEOTIDE SEQUENCE</scope>
</reference>
<dbReference type="EMBL" id="HBUF01593126">
    <property type="protein sequence ID" value="CAG6773983.1"/>
    <property type="molecule type" value="Transcribed_RNA"/>
</dbReference>
<accession>A0A8D9F190</accession>
<dbReference type="AlphaFoldDB" id="A0A8D9F190"/>
<protein>
    <submittedName>
        <fullName evidence="2">Uncharacterized protein</fullName>
    </submittedName>
</protein>
<evidence type="ECO:0000256" key="1">
    <source>
        <dbReference type="SAM" id="MobiDB-lite"/>
    </source>
</evidence>
<organism evidence="2">
    <name type="scientific">Cacopsylla melanoneura</name>
    <dbReference type="NCBI Taxonomy" id="428564"/>
    <lineage>
        <taxon>Eukaryota</taxon>
        <taxon>Metazoa</taxon>
        <taxon>Ecdysozoa</taxon>
        <taxon>Arthropoda</taxon>
        <taxon>Hexapoda</taxon>
        <taxon>Insecta</taxon>
        <taxon>Pterygota</taxon>
        <taxon>Neoptera</taxon>
        <taxon>Paraneoptera</taxon>
        <taxon>Hemiptera</taxon>
        <taxon>Sternorrhyncha</taxon>
        <taxon>Psylloidea</taxon>
        <taxon>Psyllidae</taxon>
        <taxon>Psyllinae</taxon>
        <taxon>Cacopsylla</taxon>
    </lineage>
</organism>
<feature type="region of interest" description="Disordered" evidence="1">
    <location>
        <begin position="100"/>
        <end position="125"/>
    </location>
</feature>
<sequence>MEIKTKTEKQKKLANDNKFSSARNARKIFNLLNEEMKEYSRLFSNLSELVEDRIGGLDSMFELDNQTLDTIYDEVTFCSNKENSNSEKIQMEIDENLTTTGKTKKKRNSGESIEERMKSMNQSKKMRKTAEMTMRMLVLVQYCQLTMKKLKTILIRTKRPIQSLPKTKARLRPRKNLKKMKRKTKVWMKV</sequence>
<proteinExistence type="predicted"/>
<name>A0A8D9F190_9HEMI</name>
<evidence type="ECO:0000313" key="2">
    <source>
        <dbReference type="EMBL" id="CAG6773983.1"/>
    </source>
</evidence>